<evidence type="ECO:0000313" key="2">
    <source>
        <dbReference type="EMBL" id="TCN86327.1"/>
    </source>
</evidence>
<proteinExistence type="predicted"/>
<organism evidence="2 3">
    <name type="scientific">Shewanella fodinae</name>
    <dbReference type="NCBI Taxonomy" id="552357"/>
    <lineage>
        <taxon>Bacteria</taxon>
        <taxon>Pseudomonadati</taxon>
        <taxon>Pseudomonadota</taxon>
        <taxon>Gammaproteobacteria</taxon>
        <taxon>Alteromonadales</taxon>
        <taxon>Shewanellaceae</taxon>
        <taxon>Shewanella</taxon>
    </lineage>
</organism>
<dbReference type="Proteomes" id="UP000294832">
    <property type="component" value="Unassembled WGS sequence"/>
</dbReference>
<dbReference type="RefSeq" id="WP_133038486.1">
    <property type="nucleotide sequence ID" value="NZ_SLWF01000007.1"/>
</dbReference>
<keyword evidence="3" id="KW-1185">Reference proteome</keyword>
<keyword evidence="1" id="KW-0732">Signal</keyword>
<dbReference type="AlphaFoldDB" id="A0A4V2RSN0"/>
<gene>
    <name evidence="2" type="ORF">EDC91_10777</name>
</gene>
<evidence type="ECO:0008006" key="4">
    <source>
        <dbReference type="Google" id="ProtNLM"/>
    </source>
</evidence>
<feature type="signal peptide" evidence="1">
    <location>
        <begin position="1"/>
        <end position="29"/>
    </location>
</feature>
<reference evidence="2 3" key="1">
    <citation type="submission" date="2019-03" db="EMBL/GenBank/DDBJ databases">
        <title>Freshwater and sediment microbial communities from various areas in North America, analyzing microbe dynamics in response to fracking.</title>
        <authorList>
            <person name="Lamendella R."/>
        </authorList>
    </citation>
    <scope>NUCLEOTIDE SEQUENCE [LARGE SCALE GENOMIC DNA]</scope>
    <source>
        <strain evidence="2 3">74A</strain>
    </source>
</reference>
<comment type="caution">
    <text evidence="2">The sequence shown here is derived from an EMBL/GenBank/DDBJ whole genome shotgun (WGS) entry which is preliminary data.</text>
</comment>
<evidence type="ECO:0000313" key="3">
    <source>
        <dbReference type="Proteomes" id="UP000294832"/>
    </source>
</evidence>
<sequence length="154" mass="17404">MSTIHSGTRRLGLLLCVVLAACFSTSAAAGHRPRPPHYHHYHHHNDWGWNLGLTALWLSPWVWDSYRWDQPRYIAPVAQPVISTSPAVITTVPEQVTTGYRVVNVGPQGRSELPANAKVIQQDGRTLYQWQGQLYRFDWSIQQYVPVTSATASE</sequence>
<name>A0A4V2RSN0_9GAMM</name>
<evidence type="ECO:0000256" key="1">
    <source>
        <dbReference type="SAM" id="SignalP"/>
    </source>
</evidence>
<dbReference type="OrthoDB" id="6272643at2"/>
<protein>
    <recommendedName>
        <fullName evidence="4">YXWGXW repeat-containing protein</fullName>
    </recommendedName>
</protein>
<dbReference type="EMBL" id="SLWF01000007">
    <property type="protein sequence ID" value="TCN86327.1"/>
    <property type="molecule type" value="Genomic_DNA"/>
</dbReference>
<accession>A0A4V2RSN0</accession>
<feature type="chain" id="PRO_5020375590" description="YXWGXW repeat-containing protein" evidence="1">
    <location>
        <begin position="30"/>
        <end position="154"/>
    </location>
</feature>